<dbReference type="Pfam" id="PF14292">
    <property type="entry name" value="SusE"/>
    <property type="match status" value="1"/>
</dbReference>
<name>A0A212K1K3_9BACT</name>
<feature type="signal peptide" evidence="1">
    <location>
        <begin position="1"/>
        <end position="22"/>
    </location>
</feature>
<evidence type="ECO:0000313" key="3">
    <source>
        <dbReference type="EMBL" id="SBW05579.1"/>
    </source>
</evidence>
<evidence type="ECO:0000259" key="2">
    <source>
        <dbReference type="Pfam" id="PF14292"/>
    </source>
</evidence>
<feature type="domain" description="SusE outer membrane protein" evidence="2">
    <location>
        <begin position="28"/>
        <end position="129"/>
    </location>
</feature>
<feature type="chain" id="PRO_5012442698" description="SusE outer membrane protein domain-containing protein" evidence="1">
    <location>
        <begin position="23"/>
        <end position="368"/>
    </location>
</feature>
<dbReference type="RefSeq" id="WP_296943563.1">
    <property type="nucleotide sequence ID" value="NZ_LT599032.1"/>
</dbReference>
<evidence type="ECO:0000256" key="1">
    <source>
        <dbReference type="SAM" id="SignalP"/>
    </source>
</evidence>
<dbReference type="EMBL" id="FLUM01000003">
    <property type="protein sequence ID" value="SBW05579.1"/>
    <property type="molecule type" value="Genomic_DNA"/>
</dbReference>
<dbReference type="GO" id="GO:0019867">
    <property type="term" value="C:outer membrane"/>
    <property type="evidence" value="ECO:0007669"/>
    <property type="project" value="InterPro"/>
</dbReference>
<organism evidence="3">
    <name type="scientific">uncultured Dysgonomonas sp</name>
    <dbReference type="NCBI Taxonomy" id="206096"/>
    <lineage>
        <taxon>Bacteria</taxon>
        <taxon>Pseudomonadati</taxon>
        <taxon>Bacteroidota</taxon>
        <taxon>Bacteroidia</taxon>
        <taxon>Bacteroidales</taxon>
        <taxon>Dysgonomonadaceae</taxon>
        <taxon>Dysgonomonas</taxon>
        <taxon>environmental samples</taxon>
    </lineage>
</organism>
<gene>
    <name evidence="3" type="ORF">KL86DYS1_31149</name>
</gene>
<dbReference type="Gene3D" id="2.60.40.3620">
    <property type="match status" value="2"/>
</dbReference>
<dbReference type="AlphaFoldDB" id="A0A212K1K3"/>
<accession>A0A212K1K3</accession>
<dbReference type="InterPro" id="IPR025970">
    <property type="entry name" value="SusE"/>
</dbReference>
<sequence>MQKRLLYILTIFFATICFVACNDDDESSSGDALSLKASADTIVLDEARGNDVAVSFTWNKGKDPGPENTLVYFFRLDIFGADFKTSTEPIEFAPDEEFKVEYTNKELNDLILNKWGLLPGSDIKMEARVVAKVIGPKFIYPEISIIPLEIKSYVPTPETLYLTGDATPVGTGLTKAIKMTEVEAGNIYQWQGVLKPGYFKFISILGEPLPSLNKGAGDNRLVNRTLDSEPDNMFEISTESIYNIEVRKDNMTLKCEVNVPYPNLYLVGSAGTGWGVPQDLYKFTMNAGNPNLFELNITLNVGEFKILSAQNYDDYTLRPVIASAPVTDDRMQANKGGEDLKWVIKEGENGHYKITLDVYKMKIKFEKQ</sequence>
<proteinExistence type="predicted"/>
<reference evidence="3" key="1">
    <citation type="submission" date="2016-04" db="EMBL/GenBank/DDBJ databases">
        <authorList>
            <person name="Evans L.H."/>
            <person name="Alamgir A."/>
            <person name="Owens N."/>
            <person name="Weber N.D."/>
            <person name="Virtaneva K."/>
            <person name="Barbian K."/>
            <person name="Babar A."/>
            <person name="Rosenke K."/>
        </authorList>
    </citation>
    <scope>NUCLEOTIDE SEQUENCE</scope>
    <source>
        <strain evidence="3">86-1</strain>
    </source>
</reference>
<dbReference type="GO" id="GO:2001070">
    <property type="term" value="F:starch binding"/>
    <property type="evidence" value="ECO:0007669"/>
    <property type="project" value="InterPro"/>
</dbReference>
<keyword evidence="1" id="KW-0732">Signal</keyword>
<protein>
    <recommendedName>
        <fullName evidence="2">SusE outer membrane protein domain-containing protein</fullName>
    </recommendedName>
</protein>